<feature type="region of interest" description="Disordered" evidence="1">
    <location>
        <begin position="1"/>
        <end position="40"/>
    </location>
</feature>
<dbReference type="EMBL" id="NKCI01000090">
    <property type="protein sequence ID" value="RSL56568.1"/>
    <property type="molecule type" value="Genomic_DNA"/>
</dbReference>
<dbReference type="AlphaFoldDB" id="A0A428PTZ4"/>
<accession>A0A428PTZ4</accession>
<feature type="compositionally biased region" description="Basic residues" evidence="1">
    <location>
        <begin position="122"/>
        <end position="132"/>
    </location>
</feature>
<comment type="caution">
    <text evidence="2">The sequence shown here is derived from an EMBL/GenBank/DDBJ whole genome shotgun (WGS) entry which is preliminary data.</text>
</comment>
<reference evidence="2 3" key="1">
    <citation type="submission" date="2017-06" db="EMBL/GenBank/DDBJ databases">
        <title>Comparative genomic analysis of Ambrosia Fusariam Clade fungi.</title>
        <authorList>
            <person name="Stajich J.E."/>
            <person name="Carrillo J."/>
            <person name="Kijimoto T."/>
            <person name="Eskalen A."/>
            <person name="O'Donnell K."/>
            <person name="Kasson M."/>
        </authorList>
    </citation>
    <scope>NUCLEOTIDE SEQUENCE [LARGE SCALE GENOMIC DNA]</scope>
    <source>
        <strain evidence="2 3">NRRL62584</strain>
    </source>
</reference>
<keyword evidence="3" id="KW-1185">Reference proteome</keyword>
<evidence type="ECO:0000256" key="1">
    <source>
        <dbReference type="SAM" id="MobiDB-lite"/>
    </source>
</evidence>
<feature type="compositionally biased region" description="Basic and acidic residues" evidence="1">
    <location>
        <begin position="19"/>
        <end position="30"/>
    </location>
</feature>
<feature type="compositionally biased region" description="Polar residues" evidence="1">
    <location>
        <begin position="157"/>
        <end position="174"/>
    </location>
</feature>
<protein>
    <submittedName>
        <fullName evidence="2">Uncharacterized protein</fullName>
    </submittedName>
</protein>
<gene>
    <name evidence="2" type="ORF">CEP54_008768</name>
</gene>
<evidence type="ECO:0000313" key="3">
    <source>
        <dbReference type="Proteomes" id="UP000288168"/>
    </source>
</evidence>
<feature type="region of interest" description="Disordered" evidence="1">
    <location>
        <begin position="85"/>
        <end position="288"/>
    </location>
</feature>
<feature type="compositionally biased region" description="Polar residues" evidence="1">
    <location>
        <begin position="7"/>
        <end position="16"/>
    </location>
</feature>
<organism evidence="2 3">
    <name type="scientific">Fusarium duplospermum</name>
    <dbReference type="NCBI Taxonomy" id="1325734"/>
    <lineage>
        <taxon>Eukaryota</taxon>
        <taxon>Fungi</taxon>
        <taxon>Dikarya</taxon>
        <taxon>Ascomycota</taxon>
        <taxon>Pezizomycotina</taxon>
        <taxon>Sordariomycetes</taxon>
        <taxon>Hypocreomycetidae</taxon>
        <taxon>Hypocreales</taxon>
        <taxon>Nectriaceae</taxon>
        <taxon>Fusarium</taxon>
        <taxon>Fusarium solani species complex</taxon>
    </lineage>
</organism>
<sequence>MDEETLSEANEQTSCVPETPKREFQQDNEQRWSTPGIVPSPCVQELDADDESGEVDVVKSTQDEFAFVRWHVPLRPYEQYTNPFSSCSIPETPPPSDSPTLEAIPRIREEEENGDVDERVMASKHRRPKRKRVEPILSSEEDDPTTPKGMTSYLDIQENQVAQSASPRRQQTDPPGSGHETKLKPLPRGAPRIIEKKGRYTIHRGIRIRDYKIPSPDSSYLPPPSSPEFQCRDGFDGNEASLGYPRPMNPPVQEIGDLETASPDPDHMLGREGNQLSRSPSLGTAREG</sequence>
<name>A0A428PTZ4_9HYPO</name>
<dbReference type="OrthoDB" id="5062305at2759"/>
<dbReference type="Proteomes" id="UP000288168">
    <property type="component" value="Unassembled WGS sequence"/>
</dbReference>
<evidence type="ECO:0000313" key="2">
    <source>
        <dbReference type="EMBL" id="RSL56568.1"/>
    </source>
</evidence>
<proteinExistence type="predicted"/>